<feature type="domain" description="ABC transmembrane type-1" evidence="8">
    <location>
        <begin position="78"/>
        <end position="291"/>
    </location>
</feature>
<keyword evidence="4 7" id="KW-0812">Transmembrane</keyword>
<evidence type="ECO:0000256" key="4">
    <source>
        <dbReference type="ARBA" id="ARBA00022692"/>
    </source>
</evidence>
<dbReference type="CDD" id="cd06261">
    <property type="entry name" value="TM_PBP2"/>
    <property type="match status" value="1"/>
</dbReference>
<protein>
    <submittedName>
        <fullName evidence="9">Sugar ABC transporter permease</fullName>
    </submittedName>
</protein>
<evidence type="ECO:0000256" key="3">
    <source>
        <dbReference type="ARBA" id="ARBA00022475"/>
    </source>
</evidence>
<dbReference type="InterPro" id="IPR035906">
    <property type="entry name" value="MetI-like_sf"/>
</dbReference>
<feature type="transmembrane region" description="Helical" evidence="7">
    <location>
        <begin position="82"/>
        <end position="104"/>
    </location>
</feature>
<feature type="transmembrane region" description="Helical" evidence="7">
    <location>
        <begin position="219"/>
        <end position="239"/>
    </location>
</feature>
<dbReference type="GO" id="GO:0005886">
    <property type="term" value="C:plasma membrane"/>
    <property type="evidence" value="ECO:0007669"/>
    <property type="project" value="UniProtKB-SubCell"/>
</dbReference>
<dbReference type="Gene3D" id="1.10.3720.10">
    <property type="entry name" value="MetI-like"/>
    <property type="match status" value="1"/>
</dbReference>
<feature type="transmembrane region" description="Helical" evidence="7">
    <location>
        <begin position="16"/>
        <end position="41"/>
    </location>
</feature>
<evidence type="ECO:0000313" key="10">
    <source>
        <dbReference type="Proteomes" id="UP000319771"/>
    </source>
</evidence>
<evidence type="ECO:0000256" key="2">
    <source>
        <dbReference type="ARBA" id="ARBA00022448"/>
    </source>
</evidence>
<organism evidence="9 10">
    <name type="scientific">Eiseniibacteriota bacterium</name>
    <dbReference type="NCBI Taxonomy" id="2212470"/>
    <lineage>
        <taxon>Bacteria</taxon>
        <taxon>Candidatus Eiseniibacteriota</taxon>
    </lineage>
</organism>
<feature type="transmembrane region" description="Helical" evidence="7">
    <location>
        <begin position="270"/>
        <end position="290"/>
    </location>
</feature>
<evidence type="ECO:0000259" key="8">
    <source>
        <dbReference type="PROSITE" id="PS50928"/>
    </source>
</evidence>
<dbReference type="InterPro" id="IPR051393">
    <property type="entry name" value="ABC_transporter_permease"/>
</dbReference>
<dbReference type="PANTHER" id="PTHR30193:SF37">
    <property type="entry name" value="INNER MEMBRANE ABC TRANSPORTER PERMEASE PROTEIN YCJO"/>
    <property type="match status" value="1"/>
</dbReference>
<evidence type="ECO:0000256" key="7">
    <source>
        <dbReference type="RuleBase" id="RU363032"/>
    </source>
</evidence>
<proteinExistence type="inferred from homology"/>
<keyword evidence="2 7" id="KW-0813">Transport</keyword>
<dbReference type="PROSITE" id="PS50928">
    <property type="entry name" value="ABC_TM1"/>
    <property type="match status" value="1"/>
</dbReference>
<comment type="subcellular location">
    <subcellularLocation>
        <location evidence="1 7">Cell membrane</location>
        <topology evidence="1 7">Multi-pass membrane protein</topology>
    </subcellularLocation>
</comment>
<evidence type="ECO:0000256" key="1">
    <source>
        <dbReference type="ARBA" id="ARBA00004651"/>
    </source>
</evidence>
<evidence type="ECO:0000256" key="5">
    <source>
        <dbReference type="ARBA" id="ARBA00022989"/>
    </source>
</evidence>
<keyword evidence="6 7" id="KW-0472">Membrane</keyword>
<sequence length="300" mass="33088">MSADPRGTHVTQTRAGWLFVSPALGLIGVFFVVPVVVGLLLSFTDFDIYALGDPSVARIVGVRNYAQIVSDREFWGALRNTLTFVLGGGPLSVLASLGAALLVNARLVRFKSVLRVALFSPVVTTLVAVAIVWRYLYHPHYGLIDFALRGLGLPAVDWLGDPHWAMPAIILFSVWKNFGYNMLIFVAGLQNIPEEQYEAARIDGAGGWARFRHITVPGLGPTFLLVGVLTMIGQFQLFAEPYVMTAGGPLRSTVSLILLMYEQGFRWWRLGYAAAIAFILLAIVLVATLVQMRLQRLERR</sequence>
<reference evidence="9 10" key="1">
    <citation type="journal article" date="2019" name="Nat. Microbiol.">
        <title>Mediterranean grassland soil C-N compound turnover is dependent on rainfall and depth, and is mediated by genomically divergent microorganisms.</title>
        <authorList>
            <person name="Diamond S."/>
            <person name="Andeer P.F."/>
            <person name="Li Z."/>
            <person name="Crits-Christoph A."/>
            <person name="Burstein D."/>
            <person name="Anantharaman K."/>
            <person name="Lane K.R."/>
            <person name="Thomas B.C."/>
            <person name="Pan C."/>
            <person name="Northen T.R."/>
            <person name="Banfield J.F."/>
        </authorList>
    </citation>
    <scope>NUCLEOTIDE SEQUENCE [LARGE SCALE GENOMIC DNA]</scope>
    <source>
        <strain evidence="9">WS_11</strain>
    </source>
</reference>
<dbReference type="SUPFAM" id="SSF161098">
    <property type="entry name" value="MetI-like"/>
    <property type="match status" value="1"/>
</dbReference>
<comment type="similarity">
    <text evidence="7">Belongs to the binding-protein-dependent transport system permease family.</text>
</comment>
<dbReference type="EMBL" id="VBPB01000025">
    <property type="protein sequence ID" value="TMQ73975.1"/>
    <property type="molecule type" value="Genomic_DNA"/>
</dbReference>
<accession>A0A538UDI7</accession>
<gene>
    <name evidence="9" type="ORF">E6K81_01945</name>
</gene>
<dbReference type="AlphaFoldDB" id="A0A538UDI7"/>
<dbReference type="Proteomes" id="UP000319771">
    <property type="component" value="Unassembled WGS sequence"/>
</dbReference>
<comment type="caution">
    <text evidence="9">The sequence shown here is derived from an EMBL/GenBank/DDBJ whole genome shotgun (WGS) entry which is preliminary data.</text>
</comment>
<dbReference type="PANTHER" id="PTHR30193">
    <property type="entry name" value="ABC TRANSPORTER PERMEASE PROTEIN"/>
    <property type="match status" value="1"/>
</dbReference>
<keyword evidence="3" id="KW-1003">Cell membrane</keyword>
<feature type="transmembrane region" description="Helical" evidence="7">
    <location>
        <begin position="164"/>
        <end position="187"/>
    </location>
</feature>
<dbReference type="InterPro" id="IPR000515">
    <property type="entry name" value="MetI-like"/>
</dbReference>
<evidence type="ECO:0000256" key="6">
    <source>
        <dbReference type="ARBA" id="ARBA00023136"/>
    </source>
</evidence>
<name>A0A538UDI7_UNCEI</name>
<dbReference type="Pfam" id="PF00528">
    <property type="entry name" value="BPD_transp_1"/>
    <property type="match status" value="1"/>
</dbReference>
<keyword evidence="5 7" id="KW-1133">Transmembrane helix</keyword>
<feature type="transmembrane region" description="Helical" evidence="7">
    <location>
        <begin position="116"/>
        <end position="136"/>
    </location>
</feature>
<dbReference type="GO" id="GO:0055085">
    <property type="term" value="P:transmembrane transport"/>
    <property type="evidence" value="ECO:0007669"/>
    <property type="project" value="InterPro"/>
</dbReference>
<evidence type="ECO:0000313" key="9">
    <source>
        <dbReference type="EMBL" id="TMQ73975.1"/>
    </source>
</evidence>